<evidence type="ECO:0000313" key="2">
    <source>
        <dbReference type="Proteomes" id="UP000516173"/>
    </source>
</evidence>
<accession>A0A7G1KT40</accession>
<organism evidence="1 2">
    <name type="scientific">Nocardia wallacei</name>
    <dbReference type="NCBI Taxonomy" id="480035"/>
    <lineage>
        <taxon>Bacteria</taxon>
        <taxon>Bacillati</taxon>
        <taxon>Actinomycetota</taxon>
        <taxon>Actinomycetes</taxon>
        <taxon>Mycobacteriales</taxon>
        <taxon>Nocardiaceae</taxon>
        <taxon>Nocardia</taxon>
    </lineage>
</organism>
<name>A0A7G1KT40_9NOCA</name>
<sequence length="76" mass="9027">MPRELTERQQRNLREIARVVAQQAKLERRRDALILEAAEDLRTPRALIAEAAQLSEPQVYKIRRDELKRREQPPEL</sequence>
<protein>
    <submittedName>
        <fullName evidence="1">Uncharacterized protein</fullName>
    </submittedName>
</protein>
<keyword evidence="2" id="KW-1185">Reference proteome</keyword>
<reference evidence="1 2" key="1">
    <citation type="submission" date="2020-08" db="EMBL/GenBank/DDBJ databases">
        <title>Genome Sequencing of Nocardia wallacei strain FMUON74 and assembly.</title>
        <authorList>
            <person name="Toyokawa M."/>
            <person name="Uesaka K."/>
        </authorList>
    </citation>
    <scope>NUCLEOTIDE SEQUENCE [LARGE SCALE GENOMIC DNA]</scope>
    <source>
        <strain evidence="1 2">FMUON74</strain>
    </source>
</reference>
<evidence type="ECO:0000313" key="1">
    <source>
        <dbReference type="EMBL" id="BCK58330.1"/>
    </source>
</evidence>
<proteinExistence type="predicted"/>
<dbReference type="RefSeq" id="WP_187685091.1">
    <property type="nucleotide sequence ID" value="NZ_AP023396.1"/>
</dbReference>
<dbReference type="EMBL" id="AP023396">
    <property type="protein sequence ID" value="BCK58330.1"/>
    <property type="molecule type" value="Genomic_DNA"/>
</dbReference>
<dbReference type="KEGG" id="nwl:NWFMUON74_61020"/>
<gene>
    <name evidence="1" type="ORF">NWFMUON74_61020</name>
</gene>
<dbReference type="GeneID" id="80350517"/>
<dbReference type="Proteomes" id="UP000516173">
    <property type="component" value="Chromosome"/>
</dbReference>
<dbReference type="AlphaFoldDB" id="A0A7G1KT40"/>